<dbReference type="Proteomes" id="UP000271087">
    <property type="component" value="Unassembled WGS sequence"/>
</dbReference>
<dbReference type="WBParaSite" id="nOo.2.0.1.t04548-RA">
    <property type="protein sequence ID" value="nOo.2.0.1.t04548-RA"/>
    <property type="gene ID" value="nOo.2.0.1.g04548"/>
</dbReference>
<sequence>MYKEAFNTDTFHNKNILHRVLSEIDDIPAILMLNMHALNLTLNWLCNVGNFSNVHERLLIFAFDRTTYNTIRISWPEIKLIFWPLPEMHLQFQIGDSRYQMLQYFRAKLCAYLASIGRDFWIIQADTYWRKNLFEIIDTHKMLSFNGNLLFDQEGDKGLLIKMIAGGYFFVKASPESECFFNEVSRQLENYYATDNNIMGALCVAQYCGNKCAFIPYILISNWRWYWSDKTYIPALLQFDSGSSSEEKFDNMQKLGADFVNITKVKSHYQAKCFIHKTIKPEDVVPEWLDFFLCLNFVQVVKFKV</sequence>
<protein>
    <submittedName>
        <fullName evidence="5 6">Nucleotid_trans domain-containing protein</fullName>
    </submittedName>
</protein>
<dbReference type="EMBL" id="UYRW01001050">
    <property type="protein sequence ID" value="VDK73519.1"/>
    <property type="molecule type" value="Genomic_DNA"/>
</dbReference>
<reference evidence="2 4" key="2">
    <citation type="submission" date="2018-08" db="EMBL/GenBank/DDBJ databases">
        <authorList>
            <person name="Laetsch R D."/>
            <person name="Stevens L."/>
            <person name="Kumar S."/>
            <person name="Blaxter L. M."/>
        </authorList>
    </citation>
    <scope>NUCLEOTIDE SEQUENCE [LARGE SCALE GENOMIC DNA]</scope>
</reference>
<evidence type="ECO:0000313" key="5">
    <source>
        <dbReference type="WBParaSite" id="nOo.2.0.1.t04548-RA"/>
    </source>
</evidence>
<evidence type="ECO:0000313" key="6">
    <source>
        <dbReference type="WBParaSite" id="nOo.2.0.1.t04552-RA"/>
    </source>
</evidence>
<dbReference type="Pfam" id="PF03407">
    <property type="entry name" value="Nucleotid_trans"/>
    <property type="match status" value="1"/>
</dbReference>
<dbReference type="AlphaFoldDB" id="A0A182E940"/>
<dbReference type="OrthoDB" id="5845882at2759"/>
<proteinExistence type="predicted"/>
<keyword evidence="4" id="KW-1185">Reference proteome</keyword>
<organism evidence="5">
    <name type="scientific">Onchocerca ochengi</name>
    <name type="common">Filarial nematode worm</name>
    <dbReference type="NCBI Taxonomy" id="42157"/>
    <lineage>
        <taxon>Eukaryota</taxon>
        <taxon>Metazoa</taxon>
        <taxon>Ecdysozoa</taxon>
        <taxon>Nematoda</taxon>
        <taxon>Chromadorea</taxon>
        <taxon>Rhabditida</taxon>
        <taxon>Spirurina</taxon>
        <taxon>Spiruromorpha</taxon>
        <taxon>Filarioidea</taxon>
        <taxon>Onchocercidae</taxon>
        <taxon>Onchocerca</taxon>
    </lineage>
</organism>
<evidence type="ECO:0000259" key="1">
    <source>
        <dbReference type="Pfam" id="PF03407"/>
    </source>
</evidence>
<name>A0A182E940_ONCOC</name>
<accession>A0A182E940</accession>
<evidence type="ECO:0000313" key="3">
    <source>
        <dbReference type="EMBL" id="VDK73546.1"/>
    </source>
</evidence>
<reference evidence="5 6" key="1">
    <citation type="submission" date="2016-06" db="UniProtKB">
        <authorList>
            <consortium name="WormBaseParasite"/>
        </authorList>
    </citation>
    <scope>IDENTIFICATION</scope>
</reference>
<evidence type="ECO:0000313" key="2">
    <source>
        <dbReference type="EMBL" id="VDK73519.1"/>
    </source>
</evidence>
<evidence type="ECO:0000313" key="4">
    <source>
        <dbReference type="Proteomes" id="UP000271087"/>
    </source>
</evidence>
<dbReference type="InterPro" id="IPR005069">
    <property type="entry name" value="Nucl-diP-sugar_transferase"/>
</dbReference>
<feature type="domain" description="Nucleotide-diphospho-sugar transferase" evidence="1">
    <location>
        <begin position="54"/>
        <end position="252"/>
    </location>
</feature>
<dbReference type="WBParaSite" id="nOo.2.0.1.t04552-RA">
    <property type="protein sequence ID" value="nOo.2.0.1.t04552-RA"/>
    <property type="gene ID" value="nOo.2.0.1.g04552"/>
</dbReference>
<dbReference type="EMBL" id="UYRW01001052">
    <property type="protein sequence ID" value="VDK73546.1"/>
    <property type="molecule type" value="Genomic_DNA"/>
</dbReference>
<gene>
    <name evidence="2" type="ORF">NOO_LOCUS4548</name>
    <name evidence="3" type="ORF">NOO_LOCUS4552</name>
</gene>
<dbReference type="PANTHER" id="PTHR31967">
    <property type="entry name" value="GROUNDHOG (HEDGEHOG-LIKE FAMILY)-RELATED"/>
    <property type="match status" value="1"/>
</dbReference>